<evidence type="ECO:0000256" key="1">
    <source>
        <dbReference type="SAM" id="MobiDB-lite"/>
    </source>
</evidence>
<feature type="region of interest" description="Disordered" evidence="1">
    <location>
        <begin position="1"/>
        <end position="37"/>
    </location>
</feature>
<reference evidence="2 3" key="1">
    <citation type="journal article" date="2019" name="Int. J. Syst. Evol. Microbiol.">
        <title>The Global Catalogue of Microorganisms (GCM) 10K type strain sequencing project: providing services to taxonomists for standard genome sequencing and annotation.</title>
        <authorList>
            <consortium name="The Broad Institute Genomics Platform"/>
            <consortium name="The Broad Institute Genome Sequencing Center for Infectious Disease"/>
            <person name="Wu L."/>
            <person name="Ma J."/>
        </authorList>
    </citation>
    <scope>NUCLEOTIDE SEQUENCE [LARGE SCALE GENOMIC DNA]</scope>
    <source>
        <strain evidence="2 3">JCM 4531</strain>
    </source>
</reference>
<keyword evidence="3" id="KW-1185">Reference proteome</keyword>
<comment type="caution">
    <text evidence="2">The sequence shown here is derived from an EMBL/GenBank/DDBJ whole genome shotgun (WGS) entry which is preliminary data.</text>
</comment>
<evidence type="ECO:0000313" key="2">
    <source>
        <dbReference type="EMBL" id="GAA2672885.1"/>
    </source>
</evidence>
<organism evidence="2 3">
    <name type="scientific">Streptomyces violaceolatus</name>
    <dbReference type="NCBI Taxonomy" id="67378"/>
    <lineage>
        <taxon>Bacteria</taxon>
        <taxon>Bacillati</taxon>
        <taxon>Actinomycetota</taxon>
        <taxon>Actinomycetes</taxon>
        <taxon>Kitasatosporales</taxon>
        <taxon>Streptomycetaceae</taxon>
        <taxon>Streptomyces</taxon>
        <taxon>Streptomyces violaceoruber group</taxon>
    </lineage>
</organism>
<protein>
    <submittedName>
        <fullName evidence="2">Uncharacterized protein</fullName>
    </submittedName>
</protein>
<proteinExistence type="predicted"/>
<dbReference type="EMBL" id="BAAASK010000002">
    <property type="protein sequence ID" value="GAA2672885.1"/>
    <property type="molecule type" value="Genomic_DNA"/>
</dbReference>
<evidence type="ECO:0000313" key="3">
    <source>
        <dbReference type="Proteomes" id="UP001499989"/>
    </source>
</evidence>
<gene>
    <name evidence="2" type="ORF">GCM10010310_13620</name>
</gene>
<sequence length="81" mass="8327">MIDLPQTKSLLSPGGGPLELGDDAARPPYRGQHDGSRYPVAVIDSDETLGRTAGGPILLAYTGASCHPGPGTPGTGRRMLD</sequence>
<accession>A0ABN3SBD4</accession>
<name>A0ABN3SBD4_9ACTN</name>
<dbReference type="Proteomes" id="UP001499989">
    <property type="component" value="Unassembled WGS sequence"/>
</dbReference>